<reference evidence="18 19" key="1">
    <citation type="submission" date="2023-04" db="EMBL/GenBank/DDBJ databases">
        <title>Genome of Basidiobolus ranarum AG-B5.</title>
        <authorList>
            <person name="Stajich J.E."/>
            <person name="Carter-House D."/>
            <person name="Gryganskyi A."/>
        </authorList>
    </citation>
    <scope>NUCLEOTIDE SEQUENCE [LARGE SCALE GENOMIC DNA]</scope>
    <source>
        <strain evidence="18 19">AG-B5</strain>
    </source>
</reference>
<dbReference type="PROSITE" id="PS01046">
    <property type="entry name" value="LON_SER"/>
    <property type="match status" value="1"/>
</dbReference>
<keyword evidence="4 11" id="KW-0645">Protease</keyword>
<protein>
    <recommendedName>
        <fullName evidence="11">Lon protease homolog 2, peroxisomal</fullName>
        <ecNumber evidence="11">3.4.21.-</ecNumber>
    </recommendedName>
</protein>
<evidence type="ECO:0000256" key="7">
    <source>
        <dbReference type="ARBA" id="ARBA00022825"/>
    </source>
</evidence>
<dbReference type="Pfam" id="PF05362">
    <property type="entry name" value="Lon_C"/>
    <property type="match status" value="1"/>
</dbReference>
<evidence type="ECO:0000256" key="5">
    <source>
        <dbReference type="ARBA" id="ARBA00022741"/>
    </source>
</evidence>
<dbReference type="InterPro" id="IPR008269">
    <property type="entry name" value="Lon_proteolytic"/>
</dbReference>
<evidence type="ECO:0000256" key="12">
    <source>
        <dbReference type="PIRNR" id="PIRNR001174"/>
    </source>
</evidence>
<dbReference type="InterPro" id="IPR003111">
    <property type="entry name" value="Lon_prtase_N"/>
</dbReference>
<evidence type="ECO:0000256" key="14">
    <source>
        <dbReference type="RuleBase" id="RU000591"/>
    </source>
</evidence>
<dbReference type="Gene3D" id="1.20.58.1480">
    <property type="match status" value="1"/>
</dbReference>
<comment type="subcellular location">
    <subcellularLocation>
        <location evidence="2">Cytoplasm</location>
    </subcellularLocation>
    <subcellularLocation>
        <location evidence="1 11">Peroxisome matrix</location>
    </subcellularLocation>
</comment>
<dbReference type="HAMAP" id="MF_03121">
    <property type="entry name" value="lonp2_euk"/>
    <property type="match status" value="1"/>
</dbReference>
<dbReference type="InterPro" id="IPR054594">
    <property type="entry name" value="Lon_lid"/>
</dbReference>
<keyword evidence="3" id="KW-0963">Cytoplasm</keyword>
<dbReference type="EMBL" id="JASJQH010000247">
    <property type="protein sequence ID" value="KAK9765606.1"/>
    <property type="molecule type" value="Genomic_DNA"/>
</dbReference>
<dbReference type="Gene3D" id="3.30.230.10">
    <property type="match status" value="1"/>
</dbReference>
<keyword evidence="10 11" id="KW-0576">Peroxisome</keyword>
<feature type="short sequence motif" description="Microbody targeting signal" evidence="11">
    <location>
        <begin position="829"/>
        <end position="831"/>
    </location>
</feature>
<dbReference type="Pfam" id="PF22667">
    <property type="entry name" value="Lon_lid"/>
    <property type="match status" value="1"/>
</dbReference>
<evidence type="ECO:0000256" key="3">
    <source>
        <dbReference type="ARBA" id="ARBA00022490"/>
    </source>
</evidence>
<evidence type="ECO:0000313" key="18">
    <source>
        <dbReference type="EMBL" id="KAK9765606.1"/>
    </source>
</evidence>
<dbReference type="Gene3D" id="2.30.130.40">
    <property type="entry name" value="LON domain-like"/>
    <property type="match status" value="1"/>
</dbReference>
<dbReference type="HAMAP" id="MF_01973">
    <property type="entry name" value="lon_bact"/>
    <property type="match status" value="1"/>
</dbReference>
<dbReference type="InterPro" id="IPR027065">
    <property type="entry name" value="Lon_Prtase"/>
</dbReference>
<dbReference type="PRINTS" id="PR00830">
    <property type="entry name" value="ENDOLAPTASE"/>
</dbReference>
<keyword evidence="7 11" id="KW-0720">Serine protease</keyword>
<evidence type="ECO:0000256" key="2">
    <source>
        <dbReference type="ARBA" id="ARBA00004496"/>
    </source>
</evidence>
<feature type="domain" description="Lon proteolytic" evidence="16">
    <location>
        <begin position="634"/>
        <end position="820"/>
    </location>
</feature>
<accession>A0ABR2WVU1</accession>
<evidence type="ECO:0000256" key="11">
    <source>
        <dbReference type="HAMAP-Rule" id="MF_03121"/>
    </source>
</evidence>
<evidence type="ECO:0000259" key="17">
    <source>
        <dbReference type="PROSITE" id="PS51787"/>
    </source>
</evidence>
<dbReference type="Gene3D" id="3.40.50.300">
    <property type="entry name" value="P-loop containing nucleotide triphosphate hydrolases"/>
    <property type="match status" value="1"/>
</dbReference>
<dbReference type="InterPro" id="IPR014721">
    <property type="entry name" value="Ribsml_uS5_D2-typ_fold_subgr"/>
</dbReference>
<gene>
    <name evidence="18" type="ORF">K7432_005926</name>
</gene>
<evidence type="ECO:0000256" key="1">
    <source>
        <dbReference type="ARBA" id="ARBA00004253"/>
    </source>
</evidence>
<evidence type="ECO:0000256" key="8">
    <source>
        <dbReference type="ARBA" id="ARBA00022840"/>
    </source>
</evidence>
<proteinExistence type="inferred from homology"/>
<evidence type="ECO:0000259" key="16">
    <source>
        <dbReference type="PROSITE" id="PS51786"/>
    </source>
</evidence>
<feature type="region of interest" description="Disordered" evidence="15">
    <location>
        <begin position="266"/>
        <end position="288"/>
    </location>
</feature>
<feature type="compositionally biased region" description="Acidic residues" evidence="15">
    <location>
        <begin position="273"/>
        <end position="286"/>
    </location>
</feature>
<dbReference type="Pfam" id="PF00004">
    <property type="entry name" value="AAA"/>
    <property type="match status" value="1"/>
</dbReference>
<dbReference type="Proteomes" id="UP001479436">
    <property type="component" value="Unassembled WGS sequence"/>
</dbReference>
<dbReference type="SMART" id="SM00382">
    <property type="entry name" value="AAA"/>
    <property type="match status" value="1"/>
</dbReference>
<dbReference type="SUPFAM" id="SSF88697">
    <property type="entry name" value="PUA domain-like"/>
    <property type="match status" value="1"/>
</dbReference>
<evidence type="ECO:0000256" key="9">
    <source>
        <dbReference type="ARBA" id="ARBA00023016"/>
    </source>
</evidence>
<comment type="caution">
    <text evidence="18">The sequence shown here is derived from an EMBL/GenBank/DDBJ whole genome shotgun (WGS) entry which is preliminary data.</text>
</comment>
<feature type="active site" evidence="11 13">
    <location>
        <position position="726"/>
    </location>
</feature>
<dbReference type="SUPFAM" id="SSF52540">
    <property type="entry name" value="P-loop containing nucleoside triphosphate hydrolases"/>
    <property type="match status" value="1"/>
</dbReference>
<comment type="similarity">
    <text evidence="11 12 13 14">Belongs to the peptidase S16 family.</text>
</comment>
<dbReference type="Gene3D" id="1.10.8.60">
    <property type="match status" value="1"/>
</dbReference>
<dbReference type="PROSITE" id="PS51787">
    <property type="entry name" value="LON_N"/>
    <property type="match status" value="1"/>
</dbReference>
<keyword evidence="19" id="KW-1185">Reference proteome</keyword>
<dbReference type="InterPro" id="IPR003959">
    <property type="entry name" value="ATPase_AAA_core"/>
</dbReference>
<dbReference type="Gene3D" id="1.20.5.5270">
    <property type="match status" value="1"/>
</dbReference>
<keyword evidence="8 11" id="KW-0067">ATP-binding</keyword>
<dbReference type="SUPFAM" id="SSF54211">
    <property type="entry name" value="Ribosomal protein S5 domain 2-like"/>
    <property type="match status" value="1"/>
</dbReference>
<evidence type="ECO:0000256" key="15">
    <source>
        <dbReference type="SAM" id="MobiDB-lite"/>
    </source>
</evidence>
<dbReference type="InterPro" id="IPR003593">
    <property type="entry name" value="AAA+_ATPase"/>
</dbReference>
<dbReference type="SMART" id="SM00464">
    <property type="entry name" value="LON"/>
    <property type="match status" value="1"/>
</dbReference>
<keyword evidence="5 11" id="KW-0547">Nucleotide-binding</keyword>
<evidence type="ECO:0000313" key="19">
    <source>
        <dbReference type="Proteomes" id="UP001479436"/>
    </source>
</evidence>
<dbReference type="InterPro" id="IPR020568">
    <property type="entry name" value="Ribosomal_Su5_D2-typ_SF"/>
</dbReference>
<dbReference type="Pfam" id="PF02190">
    <property type="entry name" value="LON_substr_bdg"/>
    <property type="match status" value="1"/>
</dbReference>
<keyword evidence="6 11" id="KW-0378">Hydrolase</keyword>
<dbReference type="InterPro" id="IPR027417">
    <property type="entry name" value="P-loop_NTPase"/>
</dbReference>
<dbReference type="NCBIfam" id="TIGR00763">
    <property type="entry name" value="lon"/>
    <property type="match status" value="1"/>
</dbReference>
<evidence type="ECO:0000256" key="10">
    <source>
        <dbReference type="ARBA" id="ARBA00023140"/>
    </source>
</evidence>
<dbReference type="InterPro" id="IPR015947">
    <property type="entry name" value="PUA-like_sf"/>
</dbReference>
<evidence type="ECO:0000256" key="6">
    <source>
        <dbReference type="ARBA" id="ARBA00022801"/>
    </source>
</evidence>
<dbReference type="InterPro" id="IPR008268">
    <property type="entry name" value="Peptidase_S16_AS"/>
</dbReference>
<dbReference type="EC" id="3.4.21.-" evidence="11"/>
<dbReference type="InterPro" id="IPR027501">
    <property type="entry name" value="Lonp2_euk"/>
</dbReference>
<organism evidence="18 19">
    <name type="scientific">Basidiobolus ranarum</name>
    <dbReference type="NCBI Taxonomy" id="34480"/>
    <lineage>
        <taxon>Eukaryota</taxon>
        <taxon>Fungi</taxon>
        <taxon>Fungi incertae sedis</taxon>
        <taxon>Zoopagomycota</taxon>
        <taxon>Entomophthoromycotina</taxon>
        <taxon>Basidiobolomycetes</taxon>
        <taxon>Basidiobolales</taxon>
        <taxon>Basidiobolaceae</taxon>
        <taxon>Basidiobolus</taxon>
    </lineage>
</organism>
<evidence type="ECO:0000256" key="4">
    <source>
        <dbReference type="ARBA" id="ARBA00022670"/>
    </source>
</evidence>
<dbReference type="PIRSF" id="PIRSF001174">
    <property type="entry name" value="Lon_proteas"/>
    <property type="match status" value="1"/>
</dbReference>
<keyword evidence="9" id="KW-0346">Stress response</keyword>
<dbReference type="CDD" id="cd19500">
    <property type="entry name" value="RecA-like_Lon"/>
    <property type="match status" value="1"/>
</dbReference>
<feature type="active site" evidence="11 13">
    <location>
        <position position="769"/>
    </location>
</feature>
<dbReference type="InterPro" id="IPR027543">
    <property type="entry name" value="Lon_bac"/>
</dbReference>
<comment type="function">
    <text evidence="11">ATP-dependent serine protease that mediates the selective degradation of misfolded and unassembled polypeptides in the peroxisomal matrix. Necessary for type 2 peroxisome targeting signal (PTS2)-containing protein processing and facilitates peroxisome matrix protein import.</text>
</comment>
<name>A0ABR2WVU1_9FUNG</name>
<evidence type="ECO:0000256" key="13">
    <source>
        <dbReference type="PROSITE-ProRule" id="PRU01122"/>
    </source>
</evidence>
<dbReference type="InterPro" id="IPR046336">
    <property type="entry name" value="Lon_prtase_N_sf"/>
</dbReference>
<sequence length="831" mass="92107">MSFSKSTIEIPSVLPLIPLSNKVLLPGFILRLEITHKENLNLMEVAVKSMKEEKHSIIIGCVPFETAKEKDDVSSIGKENSEVPLRKLGCAARIIGLKKSLQVRGGFIVVLEGLTRIEIQSITKRTPYLEANVHVHYEPTDVVGSQVETSVAKLRAAARELLVILQESNLPESMVTQFQKLINTLDPGPLADILASTADIEYQDRLEVLDLVDLQQRAEKVSEILMKQLQMLKISQKVRLAARGNLGKKQRDYYLHQQMKAIKKELNERGNGDDDDDDNDGDDGDLGELTKKLKKANLPEGVLKVAQRELRRLKRMQPAMGEYQIIQTYLEWLSEIPWTISTKDFIDLNNTRQQLDDDHFGIEKVKKRIIEYLAVCKLKQDLRGPILCLIGPPGVGKTSLGQSIASALGRKFHRISLGGVSNEAEIRGHRRTYLGSMPGLIVHGLRKCGVNNPVILLDEIDKLGSSTIHGDPGSALLEVLDPEQNHSFTDHYLNVPIDLSKVLFIATANQNETIPVPLLDRMEVIQIPGYTLDEKLIIAQRHLIPKQLRVHGLTSDQLKLPEQSLAKIISEYTREAGVRNLEREIAAICRVKAVEYADDNEKQDLSNYSEEITQQNVVDILGIEKVENEVADRTSIPGVVTGLAWTATGSGDILFIEASPSPGKGRLHLTGKLGDVIKESAQLGLSWVKAHAYELRITSDPKAELVSHTDIHLHVPAGAVPKDGPSAGVAMVTSLVSMFTQKAIPPNLAMTGEITLRGQVLPVGGIKEKVLAAHRAGIKKVILPWRNRKDLKEIPEKVQIEVELVFAKEIWDVLKITGLMEDVVLGLVSRL</sequence>
<feature type="binding site" evidence="11">
    <location>
        <begin position="391"/>
        <end position="398"/>
    </location>
    <ligand>
        <name>ATP</name>
        <dbReference type="ChEBI" id="CHEBI:30616"/>
    </ligand>
</feature>
<dbReference type="PROSITE" id="PS51786">
    <property type="entry name" value="LON_PROTEOLYTIC"/>
    <property type="match status" value="1"/>
</dbReference>
<dbReference type="PANTHER" id="PTHR10046">
    <property type="entry name" value="ATP DEPENDENT LON PROTEASE FAMILY MEMBER"/>
    <property type="match status" value="1"/>
</dbReference>
<feature type="domain" description="Lon N-terminal" evidence="17">
    <location>
        <begin position="14"/>
        <end position="229"/>
    </location>
</feature>
<dbReference type="InterPro" id="IPR004815">
    <property type="entry name" value="Lon_bac/euk-typ"/>
</dbReference>